<accession>A0ACB5TT98</accession>
<name>A0ACB5TT98_AMBMO</name>
<evidence type="ECO:0000313" key="1">
    <source>
        <dbReference type="EMBL" id="GME94718.1"/>
    </source>
</evidence>
<comment type="caution">
    <text evidence="1">The sequence shown here is derived from an EMBL/GenBank/DDBJ whole genome shotgun (WGS) entry which is preliminary data.</text>
</comment>
<keyword evidence="2" id="KW-1185">Reference proteome</keyword>
<gene>
    <name evidence="1" type="ORF">Amon02_000963200</name>
</gene>
<evidence type="ECO:0000313" key="2">
    <source>
        <dbReference type="Proteomes" id="UP001165064"/>
    </source>
</evidence>
<dbReference type="EMBL" id="BSXS01009140">
    <property type="protein sequence ID" value="GME94718.1"/>
    <property type="molecule type" value="Genomic_DNA"/>
</dbReference>
<protein>
    <submittedName>
        <fullName evidence="1">Unnamed protein product</fullName>
    </submittedName>
</protein>
<sequence length="91" mass="10315">MYGSSLVMRGAVELRWLEFGGRGWLEDFGGELVVGELLVGEPEVIRQQGGASFSFFCVESKSKNENKINGIEIDKLRALSFKEWESERVRE</sequence>
<proteinExistence type="predicted"/>
<dbReference type="Proteomes" id="UP001165064">
    <property type="component" value="Unassembled WGS sequence"/>
</dbReference>
<reference evidence="1" key="1">
    <citation type="submission" date="2023-04" db="EMBL/GenBank/DDBJ databases">
        <title>Ambrosiozyma monospora NBRC 10751.</title>
        <authorList>
            <person name="Ichikawa N."/>
            <person name="Sato H."/>
            <person name="Tonouchi N."/>
        </authorList>
    </citation>
    <scope>NUCLEOTIDE SEQUENCE</scope>
    <source>
        <strain evidence="1">NBRC 10751</strain>
    </source>
</reference>
<organism evidence="1 2">
    <name type="scientific">Ambrosiozyma monospora</name>
    <name type="common">Yeast</name>
    <name type="synonym">Endomycopsis monosporus</name>
    <dbReference type="NCBI Taxonomy" id="43982"/>
    <lineage>
        <taxon>Eukaryota</taxon>
        <taxon>Fungi</taxon>
        <taxon>Dikarya</taxon>
        <taxon>Ascomycota</taxon>
        <taxon>Saccharomycotina</taxon>
        <taxon>Pichiomycetes</taxon>
        <taxon>Pichiales</taxon>
        <taxon>Pichiaceae</taxon>
        <taxon>Ambrosiozyma</taxon>
    </lineage>
</organism>